<dbReference type="EMBL" id="JAOYFB010000001">
    <property type="protein sequence ID" value="KAK4003818.1"/>
    <property type="molecule type" value="Genomic_DNA"/>
</dbReference>
<name>A0ABQ9YT48_9CRUS</name>
<organism evidence="2 3">
    <name type="scientific">Daphnia magna</name>
    <dbReference type="NCBI Taxonomy" id="35525"/>
    <lineage>
        <taxon>Eukaryota</taxon>
        <taxon>Metazoa</taxon>
        <taxon>Ecdysozoa</taxon>
        <taxon>Arthropoda</taxon>
        <taxon>Crustacea</taxon>
        <taxon>Branchiopoda</taxon>
        <taxon>Diplostraca</taxon>
        <taxon>Cladocera</taxon>
        <taxon>Anomopoda</taxon>
        <taxon>Daphniidae</taxon>
        <taxon>Daphnia</taxon>
    </lineage>
</organism>
<gene>
    <name evidence="2" type="ORF">OUZ56_005570</name>
</gene>
<sequence length="250" mass="28916">MSTKEETNSSDTDTHQSLTNQNTKQLYNLRKRHQDPHYSKILHFSHRCKHFYYYFATFTQLSQLILSTRPSATVKIRGILDIQSPYYCGTDRNATLTKDTNWLHVDHQSKAGSYLERVDMQTMDENEENNWIILDWILRHCILSRNETNNTSGMLANGNGYLEIPPSPESNHSSHLYDDNRQLEILFFNKPDKDIAVVGYKKLLFTTEYTKGSQFTQGSFFKDLREASQLKAKPPLNVLSDVGPNPDSPF</sequence>
<reference evidence="2 3" key="1">
    <citation type="journal article" date="2023" name="Nucleic Acids Res.">
        <title>The hologenome of Daphnia magna reveals possible DNA methylation and microbiome-mediated evolution of the host genome.</title>
        <authorList>
            <person name="Chaturvedi A."/>
            <person name="Li X."/>
            <person name="Dhandapani V."/>
            <person name="Marshall H."/>
            <person name="Kissane S."/>
            <person name="Cuenca-Cambronero M."/>
            <person name="Asole G."/>
            <person name="Calvet F."/>
            <person name="Ruiz-Romero M."/>
            <person name="Marangio P."/>
            <person name="Guigo R."/>
            <person name="Rago D."/>
            <person name="Mirbahai L."/>
            <person name="Eastwood N."/>
            <person name="Colbourne J.K."/>
            <person name="Zhou J."/>
            <person name="Mallon E."/>
            <person name="Orsini L."/>
        </authorList>
    </citation>
    <scope>NUCLEOTIDE SEQUENCE [LARGE SCALE GENOMIC DNA]</scope>
    <source>
        <strain evidence="2">LRV0_1</strain>
    </source>
</reference>
<feature type="region of interest" description="Disordered" evidence="1">
    <location>
        <begin position="1"/>
        <end position="21"/>
    </location>
</feature>
<keyword evidence="3" id="KW-1185">Reference proteome</keyword>
<comment type="caution">
    <text evidence="2">The sequence shown here is derived from an EMBL/GenBank/DDBJ whole genome shotgun (WGS) entry which is preliminary data.</text>
</comment>
<evidence type="ECO:0000313" key="3">
    <source>
        <dbReference type="Proteomes" id="UP001234178"/>
    </source>
</evidence>
<feature type="compositionally biased region" description="Polar residues" evidence="1">
    <location>
        <begin position="8"/>
        <end position="21"/>
    </location>
</feature>
<accession>A0ABQ9YT48</accession>
<evidence type="ECO:0000313" key="2">
    <source>
        <dbReference type="EMBL" id="KAK4003818.1"/>
    </source>
</evidence>
<protein>
    <submittedName>
        <fullName evidence="2">Uncharacterized protein</fullName>
    </submittedName>
</protein>
<dbReference type="Proteomes" id="UP001234178">
    <property type="component" value="Unassembled WGS sequence"/>
</dbReference>
<proteinExistence type="predicted"/>
<evidence type="ECO:0000256" key="1">
    <source>
        <dbReference type="SAM" id="MobiDB-lite"/>
    </source>
</evidence>